<dbReference type="GO" id="GO:0030170">
    <property type="term" value="F:pyridoxal phosphate binding"/>
    <property type="evidence" value="ECO:0007669"/>
    <property type="project" value="InterPro"/>
</dbReference>
<keyword evidence="5" id="KW-0169">Cobalamin biosynthesis</keyword>
<comment type="pathway">
    <text evidence="3">Cofactor biosynthesis; adenosylcobalamin biosynthesis.</text>
</comment>
<dbReference type="EMBL" id="JAEHHL010000001">
    <property type="protein sequence ID" value="MBK0397657.1"/>
    <property type="molecule type" value="Genomic_DNA"/>
</dbReference>
<evidence type="ECO:0000256" key="3">
    <source>
        <dbReference type="ARBA" id="ARBA00004953"/>
    </source>
</evidence>
<dbReference type="Gene3D" id="3.40.640.10">
    <property type="entry name" value="Type I PLP-dependent aspartate aminotransferase-like (Major domain)"/>
    <property type="match status" value="1"/>
</dbReference>
<evidence type="ECO:0000256" key="8">
    <source>
        <dbReference type="ARBA" id="ARBA00029996"/>
    </source>
</evidence>
<dbReference type="PANTHER" id="PTHR42885:SF1">
    <property type="entry name" value="THREONINE-PHOSPHATE DECARBOXYLASE"/>
    <property type="match status" value="1"/>
</dbReference>
<gene>
    <name evidence="11" type="ORF">H0I76_00505</name>
</gene>
<comment type="cofactor">
    <cofactor evidence="1">
        <name>pyridoxal 5'-phosphate</name>
        <dbReference type="ChEBI" id="CHEBI:597326"/>
    </cofactor>
</comment>
<evidence type="ECO:0000256" key="5">
    <source>
        <dbReference type="ARBA" id="ARBA00022573"/>
    </source>
</evidence>
<organism evidence="11 12">
    <name type="scientific">Thermohalobaculum xanthum</name>
    <dbReference type="NCBI Taxonomy" id="2753746"/>
    <lineage>
        <taxon>Bacteria</taxon>
        <taxon>Pseudomonadati</taxon>
        <taxon>Pseudomonadota</taxon>
        <taxon>Alphaproteobacteria</taxon>
        <taxon>Rhodobacterales</taxon>
        <taxon>Paracoccaceae</taxon>
        <taxon>Thermohalobaculum</taxon>
    </lineage>
</organism>
<evidence type="ECO:0000259" key="10">
    <source>
        <dbReference type="Pfam" id="PF00155"/>
    </source>
</evidence>
<evidence type="ECO:0000256" key="9">
    <source>
        <dbReference type="ARBA" id="ARBA00048531"/>
    </source>
</evidence>
<evidence type="ECO:0000256" key="1">
    <source>
        <dbReference type="ARBA" id="ARBA00001933"/>
    </source>
</evidence>
<dbReference type="EC" id="4.1.1.81" evidence="4"/>
<dbReference type="GO" id="GO:0048472">
    <property type="term" value="F:threonine-phosphate decarboxylase activity"/>
    <property type="evidence" value="ECO:0007669"/>
    <property type="project" value="UniProtKB-EC"/>
</dbReference>
<dbReference type="PROSITE" id="PS00105">
    <property type="entry name" value="AA_TRANSFER_CLASS_1"/>
    <property type="match status" value="1"/>
</dbReference>
<feature type="domain" description="Aminotransferase class I/classII large" evidence="10">
    <location>
        <begin position="70"/>
        <end position="317"/>
    </location>
</feature>
<dbReference type="PANTHER" id="PTHR42885">
    <property type="entry name" value="HISTIDINOL-PHOSPHATE AMINOTRANSFERASE-RELATED"/>
    <property type="match status" value="1"/>
</dbReference>
<dbReference type="Proteomes" id="UP000655420">
    <property type="component" value="Unassembled WGS sequence"/>
</dbReference>
<comment type="function">
    <text evidence="2">Decarboxylates L-threonine-O-3-phosphate to yield (R)-1-amino-2-propanol O-2-phosphate, the precursor for the linkage between the nucleotide loop and the corrin ring in cobalamin.</text>
</comment>
<dbReference type="NCBIfam" id="TIGR01140">
    <property type="entry name" value="L_thr_O3P_dcar"/>
    <property type="match status" value="1"/>
</dbReference>
<dbReference type="Gene3D" id="3.90.1150.10">
    <property type="entry name" value="Aspartate Aminotransferase, domain 1"/>
    <property type="match status" value="1"/>
</dbReference>
<protein>
    <recommendedName>
        <fullName evidence="4">threonine-phosphate decarboxylase</fullName>
        <ecNumber evidence="4">4.1.1.81</ecNumber>
    </recommendedName>
    <alternativeName>
        <fullName evidence="8">L-threonine-O-3-phosphate decarboxylase</fullName>
    </alternativeName>
</protein>
<keyword evidence="6" id="KW-0663">Pyridoxal phosphate</keyword>
<comment type="caution">
    <text evidence="11">The sequence shown here is derived from an EMBL/GenBank/DDBJ whole genome shotgun (WGS) entry which is preliminary data.</text>
</comment>
<dbReference type="AlphaFoldDB" id="A0A8J7M4S8"/>
<dbReference type="InterPro" id="IPR015421">
    <property type="entry name" value="PyrdxlP-dep_Trfase_major"/>
</dbReference>
<evidence type="ECO:0000256" key="7">
    <source>
        <dbReference type="ARBA" id="ARBA00023239"/>
    </source>
</evidence>
<dbReference type="InterPro" id="IPR004839">
    <property type="entry name" value="Aminotransferase_I/II_large"/>
</dbReference>
<dbReference type="InterPro" id="IPR005860">
    <property type="entry name" value="CobD"/>
</dbReference>
<name>A0A8J7M4S8_9RHOB</name>
<dbReference type="SUPFAM" id="SSF53383">
    <property type="entry name" value="PLP-dependent transferases"/>
    <property type="match status" value="1"/>
</dbReference>
<proteinExistence type="predicted"/>
<accession>A0A8J7M4S8</accession>
<evidence type="ECO:0000256" key="6">
    <source>
        <dbReference type="ARBA" id="ARBA00022898"/>
    </source>
</evidence>
<dbReference type="InterPro" id="IPR015422">
    <property type="entry name" value="PyrdxlP-dep_Trfase_small"/>
</dbReference>
<reference evidence="11" key="1">
    <citation type="submission" date="2020-12" db="EMBL/GenBank/DDBJ databases">
        <title>Bacterial taxonomy.</title>
        <authorList>
            <person name="Pan X."/>
        </authorList>
    </citation>
    <scope>NUCLEOTIDE SEQUENCE</scope>
    <source>
        <strain evidence="11">M0105</strain>
    </source>
</reference>
<sequence>MARDHGGNLADACARFGGDAGAWLDLSTGINPVAYPVGDLAQADWSRLPDEDALGRLIAAARDAWNVPDAAELVPAPGASALIRLMPRLDRAAAVAIPAPTYNEHAAAYRAEGWQLSERPGAATRAAVIVNPNNPDGRCWERHELATLAEALPRLVVDESFMDATPQRSLVGDAGDEGLVILRSFGKFYGLAGLRLGFAIAGPRTASRLRDLLGPWAVSGPALAIGARALRDGEWQRATRARVARDVRRLVQLGQMAGWNLVGEAGLFATFDTPDAEEAQTRLARSRIWSRRFPYSDRWLRLGLPGDEAAWDRLGEALEVR</sequence>
<evidence type="ECO:0000313" key="11">
    <source>
        <dbReference type="EMBL" id="MBK0397657.1"/>
    </source>
</evidence>
<keyword evidence="7 11" id="KW-0456">Lyase</keyword>
<evidence type="ECO:0000313" key="12">
    <source>
        <dbReference type="Proteomes" id="UP000655420"/>
    </source>
</evidence>
<dbReference type="RefSeq" id="WP_200605649.1">
    <property type="nucleotide sequence ID" value="NZ_JAEHHL010000001.1"/>
</dbReference>
<comment type="catalytic activity">
    <reaction evidence="9">
        <text>O-phospho-L-threonine + H(+) = (R)-1-aminopropan-2-yl phosphate + CO2</text>
        <dbReference type="Rhea" id="RHEA:11492"/>
        <dbReference type="ChEBI" id="CHEBI:15378"/>
        <dbReference type="ChEBI" id="CHEBI:16526"/>
        <dbReference type="ChEBI" id="CHEBI:58563"/>
        <dbReference type="ChEBI" id="CHEBI:58675"/>
        <dbReference type="EC" id="4.1.1.81"/>
    </reaction>
</comment>
<dbReference type="InterPro" id="IPR015424">
    <property type="entry name" value="PyrdxlP-dep_Trfase"/>
</dbReference>
<keyword evidence="12" id="KW-1185">Reference proteome</keyword>
<dbReference type="GO" id="GO:0009236">
    <property type="term" value="P:cobalamin biosynthetic process"/>
    <property type="evidence" value="ECO:0007669"/>
    <property type="project" value="UniProtKB-UniPathway"/>
</dbReference>
<evidence type="ECO:0000256" key="2">
    <source>
        <dbReference type="ARBA" id="ARBA00003444"/>
    </source>
</evidence>
<dbReference type="Pfam" id="PF00155">
    <property type="entry name" value="Aminotran_1_2"/>
    <property type="match status" value="1"/>
</dbReference>
<dbReference type="CDD" id="cd00609">
    <property type="entry name" value="AAT_like"/>
    <property type="match status" value="1"/>
</dbReference>
<evidence type="ECO:0000256" key="4">
    <source>
        <dbReference type="ARBA" id="ARBA00012285"/>
    </source>
</evidence>
<dbReference type="UniPathway" id="UPA00148"/>
<dbReference type="InterPro" id="IPR004838">
    <property type="entry name" value="NHTrfase_class1_PyrdxlP-BS"/>
</dbReference>